<evidence type="ECO:0000256" key="1">
    <source>
        <dbReference type="SAM" id="MobiDB-lite"/>
    </source>
</evidence>
<dbReference type="AlphaFoldDB" id="A0A317VIA8"/>
<dbReference type="OrthoDB" id="3944128at2759"/>
<evidence type="ECO:0000313" key="3">
    <source>
        <dbReference type="Proteomes" id="UP000247233"/>
    </source>
</evidence>
<reference evidence="2 3" key="1">
    <citation type="submission" date="2016-12" db="EMBL/GenBank/DDBJ databases">
        <title>The genomes of Aspergillus section Nigri reveals drivers in fungal speciation.</title>
        <authorList>
            <consortium name="DOE Joint Genome Institute"/>
            <person name="Vesth T.C."/>
            <person name="Nybo J."/>
            <person name="Theobald S."/>
            <person name="Brandl J."/>
            <person name="Frisvad J.C."/>
            <person name="Nielsen K.F."/>
            <person name="Lyhne E.K."/>
            <person name="Kogle M.E."/>
            <person name="Kuo A."/>
            <person name="Riley R."/>
            <person name="Clum A."/>
            <person name="Nolan M."/>
            <person name="Lipzen A."/>
            <person name="Salamov A."/>
            <person name="Henrissat B."/>
            <person name="Wiebenga A."/>
            <person name="De Vries R.P."/>
            <person name="Grigoriev I.V."/>
            <person name="Mortensen U.H."/>
            <person name="Andersen M.R."/>
            <person name="Baker S.E."/>
        </authorList>
    </citation>
    <scope>NUCLEOTIDE SEQUENCE [LARGE SCALE GENOMIC DNA]</scope>
    <source>
        <strain evidence="2 3">CBS 117.55</strain>
    </source>
</reference>
<sequence>MWLTLLLFASSVHGLGLSLFSPITPSPSSTPTPPATSTSNQWLIISNTSIFWPTSTDYFYGPTTGPQASAVSCNAAWMEYVEHITGACKTHVRREDWNDPHPNGPITTLCDGIPRALGPVGMITTWLPGTGPCLTSTKTYTYTFPIYREPSPALPFLGSNQDHKNPRRHRQPSCPLHCPTPPAPYTENPCRACHFVPADATIFYWPHSRSQTPLTSPTTPQPPFHPNTTPITTTITKTITKTNNNNNNNNNNQTLTTTLTFTSPTIYISLPTLRAGSNDRFPTQCGHNHTDVLLSVHPSTLSSVRSHYNSRRPVYGTRYPFDLADFVPRRIGNFSQLLVPWEKYRGGIQYIFLA</sequence>
<comment type="caution">
    <text evidence="2">The sequence shown here is derived from an EMBL/GenBank/DDBJ whole genome shotgun (WGS) entry which is preliminary data.</text>
</comment>
<dbReference type="VEuPathDB" id="FungiDB:BO70DRAFT_399018"/>
<dbReference type="EMBL" id="MSFL01000025">
    <property type="protein sequence ID" value="PWY72941.1"/>
    <property type="molecule type" value="Genomic_DNA"/>
</dbReference>
<name>A0A317VIA8_9EURO</name>
<dbReference type="GeneID" id="37069068"/>
<accession>A0A317VIA8</accession>
<evidence type="ECO:0000313" key="2">
    <source>
        <dbReference type="EMBL" id="PWY72941.1"/>
    </source>
</evidence>
<gene>
    <name evidence="2" type="ORF">BO70DRAFT_399018</name>
</gene>
<keyword evidence="3" id="KW-1185">Reference proteome</keyword>
<dbReference type="Proteomes" id="UP000247233">
    <property type="component" value="Unassembled WGS sequence"/>
</dbReference>
<dbReference type="RefSeq" id="XP_025396595.1">
    <property type="nucleotide sequence ID" value="XM_025546831.1"/>
</dbReference>
<feature type="region of interest" description="Disordered" evidence="1">
    <location>
        <begin position="211"/>
        <end position="230"/>
    </location>
</feature>
<protein>
    <submittedName>
        <fullName evidence="2">Uncharacterized protein</fullName>
    </submittedName>
</protein>
<proteinExistence type="predicted"/>
<organism evidence="2 3">
    <name type="scientific">Aspergillus heteromorphus CBS 117.55</name>
    <dbReference type="NCBI Taxonomy" id="1448321"/>
    <lineage>
        <taxon>Eukaryota</taxon>
        <taxon>Fungi</taxon>
        <taxon>Dikarya</taxon>
        <taxon>Ascomycota</taxon>
        <taxon>Pezizomycotina</taxon>
        <taxon>Eurotiomycetes</taxon>
        <taxon>Eurotiomycetidae</taxon>
        <taxon>Eurotiales</taxon>
        <taxon>Aspergillaceae</taxon>
        <taxon>Aspergillus</taxon>
        <taxon>Aspergillus subgen. Circumdati</taxon>
    </lineage>
</organism>